<keyword evidence="1 6" id="KW-0245">EGF-like domain</keyword>
<gene>
    <name evidence="8" type="ORF">NP493_612g02026</name>
</gene>
<evidence type="ECO:0000256" key="6">
    <source>
        <dbReference type="PROSITE-ProRule" id="PRU00076"/>
    </source>
</evidence>
<keyword evidence="5" id="KW-0325">Glycoprotein</keyword>
<reference evidence="8" key="1">
    <citation type="journal article" date="2023" name="Mol. Biol. Evol.">
        <title>Third-Generation Sequencing Reveals the Adaptive Role of the Epigenome in Three Deep-Sea Polychaetes.</title>
        <authorList>
            <person name="Perez M."/>
            <person name="Aroh O."/>
            <person name="Sun Y."/>
            <person name="Lan Y."/>
            <person name="Juniper S.K."/>
            <person name="Young C.R."/>
            <person name="Angers B."/>
            <person name="Qian P.Y."/>
        </authorList>
    </citation>
    <scope>NUCLEOTIDE SEQUENCE</scope>
    <source>
        <strain evidence="8">R07B-5</strain>
    </source>
</reference>
<feature type="disulfide bond" evidence="6">
    <location>
        <begin position="61"/>
        <end position="78"/>
    </location>
</feature>
<evidence type="ECO:0000256" key="3">
    <source>
        <dbReference type="ARBA" id="ARBA00022737"/>
    </source>
</evidence>
<dbReference type="GO" id="GO:0007219">
    <property type="term" value="P:Notch signaling pathway"/>
    <property type="evidence" value="ECO:0007669"/>
    <property type="project" value="TreeGrafter"/>
</dbReference>
<dbReference type="PROSITE" id="PS01186">
    <property type="entry name" value="EGF_2"/>
    <property type="match status" value="2"/>
</dbReference>
<feature type="domain" description="EGF-like" evidence="7">
    <location>
        <begin position="12"/>
        <end position="50"/>
    </location>
</feature>
<dbReference type="CDD" id="cd00054">
    <property type="entry name" value="EGF_CA"/>
    <property type="match status" value="2"/>
</dbReference>
<dbReference type="InterPro" id="IPR018097">
    <property type="entry name" value="EGF_Ca-bd_CS"/>
</dbReference>
<dbReference type="PANTHER" id="PTHR12916">
    <property type="entry name" value="CYTOCHROME C OXIDASE POLYPEPTIDE VIC-2"/>
    <property type="match status" value="1"/>
</dbReference>
<feature type="disulfide bond" evidence="6">
    <location>
        <begin position="40"/>
        <end position="49"/>
    </location>
</feature>
<keyword evidence="2" id="KW-0732">Signal</keyword>
<dbReference type="PROSITE" id="PS01187">
    <property type="entry name" value="EGF_CA"/>
    <property type="match status" value="1"/>
</dbReference>
<dbReference type="InterPro" id="IPR000742">
    <property type="entry name" value="EGF"/>
</dbReference>
<dbReference type="SUPFAM" id="SSF57196">
    <property type="entry name" value="EGF/Laminin"/>
    <property type="match status" value="2"/>
</dbReference>
<feature type="disulfide bond" evidence="6">
    <location>
        <begin position="21"/>
        <end position="38"/>
    </location>
</feature>
<sequence>MAGYEGVNCDVDIDECASSPCMANSTTNCTDLVDAFQCHCEPGYNGTVCEIDIDECASSPCMANSTTNCTDLVDAFQCHCEPGYNGTVCEIGETSDCIYCLENYRTMDVTFAST</sequence>
<dbReference type="AlphaFoldDB" id="A0AAD9NNT9"/>
<accession>A0AAD9NNT9</accession>
<dbReference type="InterPro" id="IPR001881">
    <property type="entry name" value="EGF-like_Ca-bd_dom"/>
</dbReference>
<evidence type="ECO:0000256" key="1">
    <source>
        <dbReference type="ARBA" id="ARBA00022536"/>
    </source>
</evidence>
<evidence type="ECO:0000313" key="9">
    <source>
        <dbReference type="Proteomes" id="UP001209878"/>
    </source>
</evidence>
<dbReference type="SMART" id="SM00179">
    <property type="entry name" value="EGF_CA"/>
    <property type="match status" value="2"/>
</dbReference>
<comment type="caution">
    <text evidence="6">Lacks conserved residue(s) required for the propagation of feature annotation.</text>
</comment>
<name>A0AAD9NNT9_RIDPI</name>
<evidence type="ECO:0000256" key="2">
    <source>
        <dbReference type="ARBA" id="ARBA00022729"/>
    </source>
</evidence>
<dbReference type="FunFam" id="2.10.25.10:FF:000327">
    <property type="entry name" value="neurogenic locus notch homolog protein 4"/>
    <property type="match status" value="1"/>
</dbReference>
<feature type="domain" description="EGF-like" evidence="7">
    <location>
        <begin position="52"/>
        <end position="90"/>
    </location>
</feature>
<dbReference type="PANTHER" id="PTHR12916:SF4">
    <property type="entry name" value="UNINFLATABLE, ISOFORM C"/>
    <property type="match status" value="1"/>
</dbReference>
<evidence type="ECO:0000313" key="8">
    <source>
        <dbReference type="EMBL" id="KAK2177232.1"/>
    </source>
</evidence>
<dbReference type="PROSITE" id="PS50026">
    <property type="entry name" value="EGF_3"/>
    <property type="match status" value="2"/>
</dbReference>
<dbReference type="Pfam" id="PF07645">
    <property type="entry name" value="EGF_CA"/>
    <property type="match status" value="1"/>
</dbReference>
<evidence type="ECO:0000256" key="4">
    <source>
        <dbReference type="ARBA" id="ARBA00023157"/>
    </source>
</evidence>
<dbReference type="Gene3D" id="2.10.25.10">
    <property type="entry name" value="Laminin"/>
    <property type="match status" value="2"/>
</dbReference>
<dbReference type="Pfam" id="PF12661">
    <property type="entry name" value="hEGF"/>
    <property type="match status" value="1"/>
</dbReference>
<dbReference type="EMBL" id="JAODUO010000612">
    <property type="protein sequence ID" value="KAK2177232.1"/>
    <property type="molecule type" value="Genomic_DNA"/>
</dbReference>
<dbReference type="InterPro" id="IPR000152">
    <property type="entry name" value="EGF-type_Asp/Asn_hydroxyl_site"/>
</dbReference>
<dbReference type="InterPro" id="IPR049883">
    <property type="entry name" value="NOTCH1_EGF-like"/>
</dbReference>
<organism evidence="8 9">
    <name type="scientific">Ridgeia piscesae</name>
    <name type="common">Tubeworm</name>
    <dbReference type="NCBI Taxonomy" id="27915"/>
    <lineage>
        <taxon>Eukaryota</taxon>
        <taxon>Metazoa</taxon>
        <taxon>Spiralia</taxon>
        <taxon>Lophotrochozoa</taxon>
        <taxon>Annelida</taxon>
        <taxon>Polychaeta</taxon>
        <taxon>Sedentaria</taxon>
        <taxon>Canalipalpata</taxon>
        <taxon>Sabellida</taxon>
        <taxon>Siboglinidae</taxon>
        <taxon>Ridgeia</taxon>
    </lineage>
</organism>
<feature type="disulfide bond" evidence="6">
    <location>
        <begin position="80"/>
        <end position="89"/>
    </location>
</feature>
<keyword evidence="9" id="KW-1185">Reference proteome</keyword>
<evidence type="ECO:0000256" key="5">
    <source>
        <dbReference type="ARBA" id="ARBA00023180"/>
    </source>
</evidence>
<protein>
    <recommendedName>
        <fullName evidence="7">EGF-like domain-containing protein</fullName>
    </recommendedName>
</protein>
<keyword evidence="3" id="KW-0677">Repeat</keyword>
<dbReference type="PROSITE" id="PS00010">
    <property type="entry name" value="ASX_HYDROXYL"/>
    <property type="match status" value="2"/>
</dbReference>
<evidence type="ECO:0000259" key="7">
    <source>
        <dbReference type="PROSITE" id="PS50026"/>
    </source>
</evidence>
<comment type="caution">
    <text evidence="8">The sequence shown here is derived from an EMBL/GenBank/DDBJ whole genome shotgun (WGS) entry which is preliminary data.</text>
</comment>
<proteinExistence type="predicted"/>
<dbReference type="SMART" id="SM00181">
    <property type="entry name" value="EGF"/>
    <property type="match status" value="2"/>
</dbReference>
<keyword evidence="4 6" id="KW-1015">Disulfide bond</keyword>
<dbReference type="GO" id="GO:0005112">
    <property type="term" value="F:Notch binding"/>
    <property type="evidence" value="ECO:0007669"/>
    <property type="project" value="TreeGrafter"/>
</dbReference>
<dbReference type="PROSITE" id="PS00022">
    <property type="entry name" value="EGF_1"/>
    <property type="match status" value="2"/>
</dbReference>
<dbReference type="InterPro" id="IPR013032">
    <property type="entry name" value="EGF-like_CS"/>
</dbReference>
<dbReference type="Proteomes" id="UP001209878">
    <property type="component" value="Unassembled WGS sequence"/>
</dbReference>
<dbReference type="GO" id="GO:0005509">
    <property type="term" value="F:calcium ion binding"/>
    <property type="evidence" value="ECO:0007669"/>
    <property type="project" value="InterPro"/>
</dbReference>
<dbReference type="FunFam" id="2.10.25.10:FF:000472">
    <property type="entry name" value="Uncharacterized protein, isoform A"/>
    <property type="match status" value="1"/>
</dbReference>